<dbReference type="Pfam" id="PF00348">
    <property type="entry name" value="polyprenyl_synt"/>
    <property type="match status" value="1"/>
</dbReference>
<keyword evidence="2" id="KW-0521">NADP</keyword>
<reference evidence="6 7" key="1">
    <citation type="submission" date="2022-03" db="EMBL/GenBank/DDBJ databases">
        <title>Complete genome of Streptomyces rimosus ssp. rimosus R7 (=ATCC 10970).</title>
        <authorList>
            <person name="Beganovic S."/>
            <person name="Ruckert C."/>
            <person name="Busche T."/>
            <person name="Kalinowski J."/>
            <person name="Wittmann C."/>
        </authorList>
    </citation>
    <scope>NUCLEOTIDE SEQUENCE [LARGE SCALE GENOMIC DNA]</scope>
    <source>
        <strain evidence="6 7">R7</strain>
    </source>
</reference>
<evidence type="ECO:0000259" key="5">
    <source>
        <dbReference type="SMART" id="SM00822"/>
    </source>
</evidence>
<dbReference type="InterPro" id="IPR008949">
    <property type="entry name" value="Isoprenoid_synthase_dom_sf"/>
</dbReference>
<accession>A0ABY3YTI4</accession>
<dbReference type="PROSITE" id="PS00061">
    <property type="entry name" value="ADH_SHORT"/>
    <property type="match status" value="1"/>
</dbReference>
<evidence type="ECO:0000313" key="7">
    <source>
        <dbReference type="Proteomes" id="UP000829494"/>
    </source>
</evidence>
<proteinExistence type="inferred from homology"/>
<sequence length="686" mass="72412">MAPRHFRGDDRVAVITGAGRGIGESLARELTQHGFRVVLGDIDKAAVQATAMAVGARAVPVAGDMRDPRTAAALVQAALQGFGRLDVWINNAGVIGDGPFEEQVPAHAARMVEVNLGAVLAGCRAVWPVMRAQGGGHIVNVASVCAVKPLAGLAVYSATKAAVAALSEALRREGRPVGIHTSVVAPYMVSTPAAAGLRQRLLRPLCPTEVARAVVGVLHRPRGCVVVPRSLGPVLSLGRLLPQRLRDLLDDVMGLDTIALNADRGQRTAYWEALTSHSLAAAPIPVSGEPAAVLDSRRGRDDAAGRSRDPSRDRAGHAPCHGTDQNSAGAMAENIDRLHPARPTAEMTQELLAVPALLGSDAAERVHQRLCESLVQPVQNLLDSGGQRWPSRLMTAVLEALGSRSRSFGPLMAAFELMYAGTSIIDDCQHDSPLRPGRSSGHVPHDTAFAVNAGTAAYFTMDRALGAALPSDSFRRMQVYEVYLAALRATHAGRALDLQGHHEEMNTALSTGHYEPLFRLLSLTHQLKPGALFGALCHTAALLAEAAPAQCSALARLGEAVGTACQITDDVADLEGVRRDGAGTQQAGENLLRAKVTFPLARTVALLPRQDATALWQSLVGGLDTDGSHRVAARIHDCGALARCRADAETLLDDAWAGVHGLLPDSLATARLRQVCTDTVYRRSVG</sequence>
<dbReference type="SUPFAM" id="SSF51735">
    <property type="entry name" value="NAD(P)-binding Rossmann-fold domains"/>
    <property type="match status" value="1"/>
</dbReference>
<dbReference type="Proteomes" id="UP000829494">
    <property type="component" value="Chromosome"/>
</dbReference>
<gene>
    <name evidence="6" type="ORF">SRIMR7_03865</name>
</gene>
<protein>
    <submittedName>
        <fullName evidence="6">Oxidoreductase</fullName>
        <ecNumber evidence="6">1.-.-.-</ecNumber>
    </submittedName>
</protein>
<dbReference type="InterPro" id="IPR000092">
    <property type="entry name" value="Polyprenyl_synt"/>
</dbReference>
<dbReference type="Gene3D" id="1.10.600.10">
    <property type="entry name" value="Farnesyl Diphosphate Synthase"/>
    <property type="match status" value="1"/>
</dbReference>
<dbReference type="Pfam" id="PF00106">
    <property type="entry name" value="adh_short"/>
    <property type="match status" value="1"/>
</dbReference>
<dbReference type="InterPro" id="IPR002347">
    <property type="entry name" value="SDR_fam"/>
</dbReference>
<evidence type="ECO:0000256" key="4">
    <source>
        <dbReference type="SAM" id="MobiDB-lite"/>
    </source>
</evidence>
<evidence type="ECO:0000256" key="3">
    <source>
        <dbReference type="ARBA" id="ARBA00023002"/>
    </source>
</evidence>
<dbReference type="RefSeq" id="WP_003980813.1">
    <property type="nucleotide sequence ID" value="NZ_CP043497.1"/>
</dbReference>
<dbReference type="PRINTS" id="PR00080">
    <property type="entry name" value="SDRFAMILY"/>
</dbReference>
<evidence type="ECO:0000313" key="6">
    <source>
        <dbReference type="EMBL" id="UNZ01267.1"/>
    </source>
</evidence>
<evidence type="ECO:0000256" key="1">
    <source>
        <dbReference type="ARBA" id="ARBA00006484"/>
    </source>
</evidence>
<keyword evidence="3 6" id="KW-0560">Oxidoreductase</keyword>
<dbReference type="InterPro" id="IPR057326">
    <property type="entry name" value="KR_dom"/>
</dbReference>
<dbReference type="InterPro" id="IPR036291">
    <property type="entry name" value="NAD(P)-bd_dom_sf"/>
</dbReference>
<dbReference type="EC" id="1.-.-.-" evidence="6"/>
<name>A0ABY3YTI4_STRRM</name>
<dbReference type="PANTHER" id="PTHR43391">
    <property type="entry name" value="RETINOL DEHYDROGENASE-RELATED"/>
    <property type="match status" value="1"/>
</dbReference>
<dbReference type="SMART" id="SM00822">
    <property type="entry name" value="PKS_KR"/>
    <property type="match status" value="1"/>
</dbReference>
<dbReference type="PANTHER" id="PTHR43391:SF14">
    <property type="entry name" value="DEHYDROGENASE_REDUCTASE SDR FAMILY PROTEIN 7-LIKE"/>
    <property type="match status" value="1"/>
</dbReference>
<keyword evidence="7" id="KW-1185">Reference proteome</keyword>
<dbReference type="EMBL" id="CP094298">
    <property type="protein sequence ID" value="UNZ01267.1"/>
    <property type="molecule type" value="Genomic_DNA"/>
</dbReference>
<dbReference type="GeneID" id="66859658"/>
<dbReference type="InterPro" id="IPR020904">
    <property type="entry name" value="Sc_DH/Rdtase_CS"/>
</dbReference>
<dbReference type="SUPFAM" id="SSF48576">
    <property type="entry name" value="Terpenoid synthases"/>
    <property type="match status" value="1"/>
</dbReference>
<organism evidence="6 7">
    <name type="scientific">Streptomyces rimosus subsp. rimosus</name>
    <dbReference type="NCBI Taxonomy" id="132474"/>
    <lineage>
        <taxon>Bacteria</taxon>
        <taxon>Bacillati</taxon>
        <taxon>Actinomycetota</taxon>
        <taxon>Actinomycetes</taxon>
        <taxon>Kitasatosporales</taxon>
        <taxon>Streptomycetaceae</taxon>
        <taxon>Streptomyces</taxon>
    </lineage>
</organism>
<feature type="region of interest" description="Disordered" evidence="4">
    <location>
        <begin position="292"/>
        <end position="328"/>
    </location>
</feature>
<comment type="similarity">
    <text evidence="1">Belongs to the short-chain dehydrogenases/reductases (SDR) family.</text>
</comment>
<dbReference type="CDD" id="cd00867">
    <property type="entry name" value="Trans_IPPS"/>
    <property type="match status" value="1"/>
</dbReference>
<feature type="compositionally biased region" description="Basic and acidic residues" evidence="4">
    <location>
        <begin position="295"/>
        <end position="316"/>
    </location>
</feature>
<dbReference type="Gene3D" id="3.40.50.720">
    <property type="entry name" value="NAD(P)-binding Rossmann-like Domain"/>
    <property type="match status" value="1"/>
</dbReference>
<evidence type="ECO:0000256" key="2">
    <source>
        <dbReference type="ARBA" id="ARBA00022857"/>
    </source>
</evidence>
<dbReference type="GO" id="GO:0016491">
    <property type="term" value="F:oxidoreductase activity"/>
    <property type="evidence" value="ECO:0007669"/>
    <property type="project" value="UniProtKB-KW"/>
</dbReference>
<dbReference type="CDD" id="cd05233">
    <property type="entry name" value="SDR_c"/>
    <property type="match status" value="1"/>
</dbReference>
<dbReference type="PRINTS" id="PR00081">
    <property type="entry name" value="GDHRDH"/>
</dbReference>
<feature type="domain" description="Ketoreductase" evidence="5">
    <location>
        <begin position="11"/>
        <end position="188"/>
    </location>
</feature>